<evidence type="ECO:0000313" key="4">
    <source>
        <dbReference type="EMBL" id="PTK56119.1"/>
    </source>
</evidence>
<protein>
    <submittedName>
        <fullName evidence="4">3-oxoacyl-ACP synthase</fullName>
    </submittedName>
</protein>
<keyword evidence="1" id="KW-0808">Transferase</keyword>
<dbReference type="InterPro" id="IPR016039">
    <property type="entry name" value="Thiolase-like"/>
</dbReference>
<reference evidence="4 5" key="1">
    <citation type="journal article" date="2016" name="Front. Microbiol.">
        <title>Comprehensive Phylogenetic Analysis of Bovine Non-aureus Staphylococci Species Based on Whole-Genome Sequencing.</title>
        <authorList>
            <person name="Naushad S."/>
            <person name="Barkema H.W."/>
            <person name="Luby C."/>
            <person name="Condas L.A."/>
            <person name="Nobrega D.B."/>
            <person name="Carson D.A."/>
            <person name="De Buck J."/>
        </authorList>
    </citation>
    <scope>NUCLEOTIDE SEQUENCE [LARGE SCALE GENOMIC DNA]</scope>
    <source>
        <strain evidence="4 5">SNUC 4337</strain>
    </source>
</reference>
<feature type="transmembrane region" description="Helical" evidence="2">
    <location>
        <begin position="13"/>
        <end position="33"/>
    </location>
</feature>
<accession>A0A2T4S776</accession>
<dbReference type="InterPro" id="IPR013747">
    <property type="entry name" value="ACP_syn_III_C"/>
</dbReference>
<evidence type="ECO:0000259" key="3">
    <source>
        <dbReference type="Pfam" id="PF08541"/>
    </source>
</evidence>
<dbReference type="Pfam" id="PF08541">
    <property type="entry name" value="ACP_syn_III_C"/>
    <property type="match status" value="1"/>
</dbReference>
<evidence type="ECO:0000256" key="2">
    <source>
        <dbReference type="SAM" id="Phobius"/>
    </source>
</evidence>
<feature type="domain" description="Beta-ketoacyl-[acyl-carrier-protein] synthase III C-terminal" evidence="3">
    <location>
        <begin position="3"/>
        <end position="32"/>
    </location>
</feature>
<comment type="caution">
    <text evidence="4">The sequence shown here is derived from an EMBL/GenBank/DDBJ whole genome shotgun (WGS) entry which is preliminary data.</text>
</comment>
<dbReference type="RefSeq" id="WP_275128152.1">
    <property type="nucleotide sequence ID" value="NZ_PZHR01000163.1"/>
</dbReference>
<dbReference type="Gene3D" id="3.40.47.10">
    <property type="match status" value="1"/>
</dbReference>
<gene>
    <name evidence="4" type="ORF">BUZ61_13330</name>
</gene>
<dbReference type="GO" id="GO:0016746">
    <property type="term" value="F:acyltransferase activity"/>
    <property type="evidence" value="ECO:0007669"/>
    <property type="project" value="InterPro"/>
</dbReference>
<dbReference type="AlphaFoldDB" id="A0A2T4S776"/>
<keyword evidence="2" id="KW-1133">Transmembrane helix</keyword>
<keyword evidence="2" id="KW-0472">Membrane</keyword>
<sequence>KELENGRIKDGDVLMLIGFGCGLTLGAITLRWGK</sequence>
<feature type="non-terminal residue" evidence="4">
    <location>
        <position position="1"/>
    </location>
</feature>
<keyword evidence="2" id="KW-0812">Transmembrane</keyword>
<evidence type="ECO:0000256" key="1">
    <source>
        <dbReference type="ARBA" id="ARBA00022679"/>
    </source>
</evidence>
<dbReference type="EMBL" id="PZHR01000163">
    <property type="protein sequence ID" value="PTK56119.1"/>
    <property type="molecule type" value="Genomic_DNA"/>
</dbReference>
<proteinExistence type="predicted"/>
<dbReference type="SUPFAM" id="SSF53901">
    <property type="entry name" value="Thiolase-like"/>
    <property type="match status" value="1"/>
</dbReference>
<organism evidence="4 5">
    <name type="scientific">Staphylococcus nepalensis</name>
    <dbReference type="NCBI Taxonomy" id="214473"/>
    <lineage>
        <taxon>Bacteria</taxon>
        <taxon>Bacillati</taxon>
        <taxon>Bacillota</taxon>
        <taxon>Bacilli</taxon>
        <taxon>Bacillales</taxon>
        <taxon>Staphylococcaceae</taxon>
        <taxon>Staphylococcus</taxon>
    </lineage>
</organism>
<name>A0A2T4S776_9STAP</name>
<dbReference type="Proteomes" id="UP000240400">
    <property type="component" value="Unassembled WGS sequence"/>
</dbReference>
<evidence type="ECO:0000313" key="5">
    <source>
        <dbReference type="Proteomes" id="UP000240400"/>
    </source>
</evidence>